<feature type="compositionally biased region" description="Low complexity" evidence="1">
    <location>
        <begin position="46"/>
        <end position="64"/>
    </location>
</feature>
<dbReference type="OrthoDB" id="737041at2759"/>
<proteinExistence type="predicted"/>
<keyword evidence="3" id="KW-1185">Reference proteome</keyword>
<organism evidence="2 3">
    <name type="scientific">Capsicum baccatum</name>
    <name type="common">Peruvian pepper</name>
    <dbReference type="NCBI Taxonomy" id="33114"/>
    <lineage>
        <taxon>Eukaryota</taxon>
        <taxon>Viridiplantae</taxon>
        <taxon>Streptophyta</taxon>
        <taxon>Embryophyta</taxon>
        <taxon>Tracheophyta</taxon>
        <taxon>Spermatophyta</taxon>
        <taxon>Magnoliopsida</taxon>
        <taxon>eudicotyledons</taxon>
        <taxon>Gunneridae</taxon>
        <taxon>Pentapetalae</taxon>
        <taxon>asterids</taxon>
        <taxon>lamiids</taxon>
        <taxon>Solanales</taxon>
        <taxon>Solanaceae</taxon>
        <taxon>Solanoideae</taxon>
        <taxon>Capsiceae</taxon>
        <taxon>Capsicum</taxon>
    </lineage>
</organism>
<evidence type="ECO:0000256" key="1">
    <source>
        <dbReference type="SAM" id="MobiDB-lite"/>
    </source>
</evidence>
<gene>
    <name evidence="2" type="ORF">CQW23_06916</name>
</gene>
<dbReference type="AlphaFoldDB" id="A0A2G2X4N2"/>
<accession>A0A2G2X4N2</accession>
<comment type="caution">
    <text evidence="2">The sequence shown here is derived from an EMBL/GenBank/DDBJ whole genome shotgun (WGS) entry which is preliminary data.</text>
</comment>
<feature type="region of interest" description="Disordered" evidence="1">
    <location>
        <begin position="1"/>
        <end position="84"/>
    </location>
</feature>
<evidence type="ECO:0000313" key="2">
    <source>
        <dbReference type="EMBL" id="PHT52454.1"/>
    </source>
</evidence>
<dbReference type="EMBL" id="MLFT02000003">
    <property type="protein sequence ID" value="PHT52454.1"/>
    <property type="molecule type" value="Genomic_DNA"/>
</dbReference>
<protein>
    <submittedName>
        <fullName evidence="2">Uncharacterized protein</fullName>
    </submittedName>
</protein>
<evidence type="ECO:0000313" key="3">
    <source>
        <dbReference type="Proteomes" id="UP000224567"/>
    </source>
</evidence>
<sequence>MRRSFGGSGGGGMSGGGSGSGGSMLRAVQRAVRTGGTVSGGTAQESSSHSTTSTTKTSRTATTTNHALTNKGSSALSLSSSSPLSTNLPLSAAADALAPAAWDSSSYNTDESEDWEYLENERINNNKNNNSILFDDYILGPVPSTDEVHHAVSALHKVLEPSYFSDSTKGGLGYKSNKDTTAELASSINLMREVRSSSGSVSDWIEPSMHICNSKLLQSYGSNRVYDAFHLLQTEPSIQKMVISLSSDKAVWDAVLNNEAVREIRDSLKQVDKFDYSYILVDAADNGLQAGSSEEGLNKSDSDGTVDIISWIFVNTKEKVLEIVEKIIEFVNEWFQPPEEETTSEENTDPFEGRLRTSFFLSVVVLLVVVIARAQCV</sequence>
<dbReference type="PANTHER" id="PTHR33625">
    <property type="entry name" value="OS08G0179900 PROTEIN"/>
    <property type="match status" value="1"/>
</dbReference>
<feature type="compositionally biased region" description="Gly residues" evidence="1">
    <location>
        <begin position="1"/>
        <end position="22"/>
    </location>
</feature>
<name>A0A2G2X4N2_CAPBA</name>
<dbReference type="Proteomes" id="UP000224567">
    <property type="component" value="Unassembled WGS sequence"/>
</dbReference>
<dbReference type="STRING" id="33114.A0A2G2X4N2"/>
<feature type="compositionally biased region" description="Low complexity" evidence="1">
    <location>
        <begin position="73"/>
        <end position="84"/>
    </location>
</feature>
<reference evidence="2 3" key="1">
    <citation type="journal article" date="2017" name="Genome Biol.">
        <title>New reference genome sequences of hot pepper reveal the massive evolution of plant disease-resistance genes by retroduplication.</title>
        <authorList>
            <person name="Kim S."/>
            <person name="Park J."/>
            <person name="Yeom S.I."/>
            <person name="Kim Y.M."/>
            <person name="Seo E."/>
            <person name="Kim K.T."/>
            <person name="Kim M.S."/>
            <person name="Lee J.M."/>
            <person name="Cheong K."/>
            <person name="Shin H.S."/>
            <person name="Kim S.B."/>
            <person name="Han K."/>
            <person name="Lee J."/>
            <person name="Park M."/>
            <person name="Lee H.A."/>
            <person name="Lee H.Y."/>
            <person name="Lee Y."/>
            <person name="Oh S."/>
            <person name="Lee J.H."/>
            <person name="Choi E."/>
            <person name="Choi E."/>
            <person name="Lee S.E."/>
            <person name="Jeon J."/>
            <person name="Kim H."/>
            <person name="Choi G."/>
            <person name="Song H."/>
            <person name="Lee J."/>
            <person name="Lee S.C."/>
            <person name="Kwon J.K."/>
            <person name="Lee H.Y."/>
            <person name="Koo N."/>
            <person name="Hong Y."/>
            <person name="Kim R.W."/>
            <person name="Kang W.H."/>
            <person name="Huh J.H."/>
            <person name="Kang B.C."/>
            <person name="Yang T.J."/>
            <person name="Lee Y.H."/>
            <person name="Bennetzen J.L."/>
            <person name="Choi D."/>
        </authorList>
    </citation>
    <scope>NUCLEOTIDE SEQUENCE [LARGE SCALE GENOMIC DNA]</scope>
    <source>
        <strain evidence="3">cv. PBC81</strain>
    </source>
</reference>
<reference evidence="3" key="2">
    <citation type="journal article" date="2017" name="J. Anim. Genet.">
        <title>Multiple reference genome sequences of hot pepper reveal the massive evolution of plant disease resistance genes by retroduplication.</title>
        <authorList>
            <person name="Kim S."/>
            <person name="Park J."/>
            <person name="Yeom S.-I."/>
            <person name="Kim Y.-M."/>
            <person name="Seo E."/>
            <person name="Kim K.-T."/>
            <person name="Kim M.-S."/>
            <person name="Lee J.M."/>
            <person name="Cheong K."/>
            <person name="Shin H.-S."/>
            <person name="Kim S.-B."/>
            <person name="Han K."/>
            <person name="Lee J."/>
            <person name="Park M."/>
            <person name="Lee H.-A."/>
            <person name="Lee H.-Y."/>
            <person name="Lee Y."/>
            <person name="Oh S."/>
            <person name="Lee J.H."/>
            <person name="Choi E."/>
            <person name="Choi E."/>
            <person name="Lee S.E."/>
            <person name="Jeon J."/>
            <person name="Kim H."/>
            <person name="Choi G."/>
            <person name="Song H."/>
            <person name="Lee J."/>
            <person name="Lee S.-C."/>
            <person name="Kwon J.-K."/>
            <person name="Lee H.-Y."/>
            <person name="Koo N."/>
            <person name="Hong Y."/>
            <person name="Kim R.W."/>
            <person name="Kang W.-H."/>
            <person name="Huh J.H."/>
            <person name="Kang B.-C."/>
            <person name="Yang T.-J."/>
            <person name="Lee Y.-H."/>
            <person name="Bennetzen J.L."/>
            <person name="Choi D."/>
        </authorList>
    </citation>
    <scope>NUCLEOTIDE SEQUENCE [LARGE SCALE GENOMIC DNA]</scope>
    <source>
        <strain evidence="3">cv. PBC81</strain>
    </source>
</reference>
<dbReference type="PANTHER" id="PTHR33625:SF3">
    <property type="entry name" value="OS04G0550700 PROTEIN"/>
    <property type="match status" value="1"/>
</dbReference>